<accession>A0AA88DL44</accession>
<dbReference type="AlphaFoldDB" id="A0AA88DL44"/>
<dbReference type="Proteomes" id="UP001187192">
    <property type="component" value="Unassembled WGS sequence"/>
</dbReference>
<reference evidence="2" key="1">
    <citation type="submission" date="2023-07" db="EMBL/GenBank/DDBJ databases">
        <title>draft genome sequence of fig (Ficus carica).</title>
        <authorList>
            <person name="Takahashi T."/>
            <person name="Nishimura K."/>
        </authorList>
    </citation>
    <scope>NUCLEOTIDE SEQUENCE</scope>
</reference>
<evidence type="ECO:0000313" key="2">
    <source>
        <dbReference type="EMBL" id="GMN57270.1"/>
    </source>
</evidence>
<protein>
    <submittedName>
        <fullName evidence="2">Uncharacterized protein</fullName>
    </submittedName>
</protein>
<name>A0AA88DL44_FICCA</name>
<feature type="region of interest" description="Disordered" evidence="1">
    <location>
        <begin position="92"/>
        <end position="132"/>
    </location>
</feature>
<sequence length="132" mass="15073">MRKLGITGKTPRKVHRNHLRYPHGEIVVLLATEREKPNRGEEATLVAEKKARETCDPRLVDLPKITTVLAFSSQTATSRATVTVSVVIGKVPLRSTRRERETRGERGDRKGKRKQRKEEENREWGETGGYRS</sequence>
<keyword evidence="3" id="KW-1185">Reference proteome</keyword>
<evidence type="ECO:0000256" key="1">
    <source>
        <dbReference type="SAM" id="MobiDB-lite"/>
    </source>
</evidence>
<feature type="compositionally biased region" description="Basic and acidic residues" evidence="1">
    <location>
        <begin position="116"/>
        <end position="125"/>
    </location>
</feature>
<dbReference type="EMBL" id="BTGU01000069">
    <property type="protein sequence ID" value="GMN57270.1"/>
    <property type="molecule type" value="Genomic_DNA"/>
</dbReference>
<feature type="compositionally biased region" description="Basic and acidic residues" evidence="1">
    <location>
        <begin position="96"/>
        <end position="108"/>
    </location>
</feature>
<proteinExistence type="predicted"/>
<evidence type="ECO:0000313" key="3">
    <source>
        <dbReference type="Proteomes" id="UP001187192"/>
    </source>
</evidence>
<comment type="caution">
    <text evidence="2">The sequence shown here is derived from an EMBL/GenBank/DDBJ whole genome shotgun (WGS) entry which is preliminary data.</text>
</comment>
<organism evidence="2 3">
    <name type="scientific">Ficus carica</name>
    <name type="common">Common fig</name>
    <dbReference type="NCBI Taxonomy" id="3494"/>
    <lineage>
        <taxon>Eukaryota</taxon>
        <taxon>Viridiplantae</taxon>
        <taxon>Streptophyta</taxon>
        <taxon>Embryophyta</taxon>
        <taxon>Tracheophyta</taxon>
        <taxon>Spermatophyta</taxon>
        <taxon>Magnoliopsida</taxon>
        <taxon>eudicotyledons</taxon>
        <taxon>Gunneridae</taxon>
        <taxon>Pentapetalae</taxon>
        <taxon>rosids</taxon>
        <taxon>fabids</taxon>
        <taxon>Rosales</taxon>
        <taxon>Moraceae</taxon>
        <taxon>Ficeae</taxon>
        <taxon>Ficus</taxon>
    </lineage>
</organism>
<gene>
    <name evidence="2" type="ORF">TIFTF001_026380</name>
</gene>